<dbReference type="GO" id="GO:0005886">
    <property type="term" value="C:plasma membrane"/>
    <property type="evidence" value="ECO:0007669"/>
    <property type="project" value="UniProtKB-ARBA"/>
</dbReference>
<dbReference type="Proteomes" id="UP000278149">
    <property type="component" value="Unassembled WGS sequence"/>
</dbReference>
<dbReference type="EMBL" id="RCOR01000013">
    <property type="protein sequence ID" value="RSN70218.1"/>
    <property type="molecule type" value="Genomic_DNA"/>
</dbReference>
<evidence type="ECO:0000313" key="7">
    <source>
        <dbReference type="Proteomes" id="UP000278149"/>
    </source>
</evidence>
<feature type="transmembrane region" description="Helical" evidence="5">
    <location>
        <begin position="232"/>
        <end position="257"/>
    </location>
</feature>
<evidence type="ECO:0000313" key="6">
    <source>
        <dbReference type="EMBL" id="RSN70218.1"/>
    </source>
</evidence>
<comment type="caution">
    <text evidence="6">The sequence shown here is derived from an EMBL/GenBank/DDBJ whole genome shotgun (WGS) entry which is preliminary data.</text>
</comment>
<keyword evidence="3 5" id="KW-1133">Transmembrane helix</keyword>
<evidence type="ECO:0000256" key="4">
    <source>
        <dbReference type="ARBA" id="ARBA00023136"/>
    </source>
</evidence>
<dbReference type="InterPro" id="IPR003339">
    <property type="entry name" value="ABC/ECF_trnsptr_transmembrane"/>
</dbReference>
<name>A0A429G8P8_9CREN</name>
<sequence length="266" mass="30030">MPILAYTPGDSIIHKLNPITKLMIIVLIWITSLVSFDMMTFLVLLSLLLIFWILGRISLGEMVTIIKLLLLIFLVFTIINGFMYFRGKTPLFYVLGYPFTVEGLLFGITLSLKVLCIVSSIPILTRTTTISDLIGSFAKMRIPYTLTFILATAINFTDMISEIYQNIKESQLLRGYSIDEMNFLKRIIKGYAPLFTPLILLVLKKASTMDLAIEARAFGASKRRTYISEPKFTIYDIVFISIVAAVSITLLVLNIVYGKIMLILPT</sequence>
<feature type="transmembrane region" description="Helical" evidence="5">
    <location>
        <begin position="146"/>
        <end position="167"/>
    </location>
</feature>
<organism evidence="6 7">
    <name type="scientific">Candidatus Korarchaeum cryptofilum</name>
    <dbReference type="NCBI Taxonomy" id="498846"/>
    <lineage>
        <taxon>Archaea</taxon>
        <taxon>Thermoproteota</taxon>
        <taxon>Candidatus Korarchaeia</taxon>
        <taxon>Candidatus Korarchaeales</taxon>
        <taxon>Candidatus Korarchaeaceae</taxon>
        <taxon>Candidatus Korarchaeum</taxon>
    </lineage>
</organism>
<dbReference type="Pfam" id="PF02361">
    <property type="entry name" value="CbiQ"/>
    <property type="match status" value="1"/>
</dbReference>
<evidence type="ECO:0000256" key="5">
    <source>
        <dbReference type="SAM" id="Phobius"/>
    </source>
</evidence>
<feature type="transmembrane region" description="Helical" evidence="5">
    <location>
        <begin position="24"/>
        <end position="53"/>
    </location>
</feature>
<dbReference type="RefSeq" id="WP_125740719.1">
    <property type="nucleotide sequence ID" value="NZ_RCOR01000013.1"/>
</dbReference>
<keyword evidence="4 5" id="KW-0472">Membrane</keyword>
<proteinExistence type="predicted"/>
<evidence type="ECO:0000256" key="3">
    <source>
        <dbReference type="ARBA" id="ARBA00022989"/>
    </source>
</evidence>
<dbReference type="CDD" id="cd16914">
    <property type="entry name" value="EcfT"/>
    <property type="match status" value="1"/>
</dbReference>
<keyword evidence="2 5" id="KW-0812">Transmembrane</keyword>
<protein>
    <submittedName>
        <fullName evidence="6">Energy-coupling factor transporter transmembrane protein EcfT</fullName>
    </submittedName>
</protein>
<gene>
    <name evidence="6" type="ORF">D9Q81_01445</name>
</gene>
<reference evidence="6 7" key="1">
    <citation type="submission" date="2018-10" db="EMBL/GenBank/DDBJ databases">
        <title>Co-occurring genomic capacity for anaerobic methane metabolism and dissimilatory sulfite reduction discovered in the Korarchaeota.</title>
        <authorList>
            <person name="Mckay L.J."/>
            <person name="Dlakic M."/>
            <person name="Fields M.W."/>
            <person name="Delmont T.O."/>
            <person name="Eren A.M."/>
            <person name="Jay Z.J."/>
            <person name="Klingelsmith K.B."/>
            <person name="Rusch D.B."/>
            <person name="Inskeep W.P."/>
        </authorList>
    </citation>
    <scope>NUCLEOTIDE SEQUENCE [LARGE SCALE GENOMIC DNA]</scope>
    <source>
        <strain evidence="6 7">WS</strain>
    </source>
</reference>
<feature type="transmembrane region" description="Helical" evidence="5">
    <location>
        <begin position="105"/>
        <end position="125"/>
    </location>
</feature>
<comment type="subcellular location">
    <subcellularLocation>
        <location evidence="1">Membrane</location>
        <topology evidence="1">Multi-pass membrane protein</topology>
    </subcellularLocation>
</comment>
<dbReference type="PANTHER" id="PTHR33514">
    <property type="entry name" value="PROTEIN ABCI12, CHLOROPLASTIC"/>
    <property type="match status" value="1"/>
</dbReference>
<dbReference type="PANTHER" id="PTHR33514:SF13">
    <property type="entry name" value="PROTEIN ABCI12, CHLOROPLASTIC"/>
    <property type="match status" value="1"/>
</dbReference>
<evidence type="ECO:0000256" key="2">
    <source>
        <dbReference type="ARBA" id="ARBA00022692"/>
    </source>
</evidence>
<dbReference type="AlphaFoldDB" id="A0A429G8P8"/>
<accession>A0A429G8P8</accession>
<feature type="transmembrane region" description="Helical" evidence="5">
    <location>
        <begin position="65"/>
        <end position="85"/>
    </location>
</feature>
<evidence type="ECO:0000256" key="1">
    <source>
        <dbReference type="ARBA" id="ARBA00004141"/>
    </source>
</evidence>